<keyword evidence="1" id="KW-1133">Transmembrane helix</keyword>
<evidence type="ECO:0000256" key="1">
    <source>
        <dbReference type="SAM" id="Phobius"/>
    </source>
</evidence>
<gene>
    <name evidence="2" type="ORF">RU07_23020</name>
</gene>
<accession>A0A0D0KMA8</accession>
<dbReference type="AlphaFoldDB" id="A0A0D0KMA8"/>
<proteinExistence type="predicted"/>
<dbReference type="EMBL" id="JXQV01000045">
    <property type="protein sequence ID" value="KIP98104.1"/>
    <property type="molecule type" value="Genomic_DNA"/>
</dbReference>
<keyword evidence="1" id="KW-0812">Transmembrane</keyword>
<feature type="transmembrane region" description="Helical" evidence="1">
    <location>
        <begin position="34"/>
        <end position="55"/>
    </location>
</feature>
<keyword evidence="1" id="KW-0472">Membrane</keyword>
<organism evidence="2 3">
    <name type="scientific">Agrobacterium tumefaciens</name>
    <dbReference type="NCBI Taxonomy" id="358"/>
    <lineage>
        <taxon>Bacteria</taxon>
        <taxon>Pseudomonadati</taxon>
        <taxon>Pseudomonadota</taxon>
        <taxon>Alphaproteobacteria</taxon>
        <taxon>Hyphomicrobiales</taxon>
        <taxon>Rhizobiaceae</taxon>
        <taxon>Rhizobium/Agrobacterium group</taxon>
        <taxon>Agrobacterium</taxon>
        <taxon>Agrobacterium tumefaciens complex</taxon>
    </lineage>
</organism>
<dbReference type="Proteomes" id="UP000035017">
    <property type="component" value="Unassembled WGS sequence"/>
</dbReference>
<evidence type="ECO:0000313" key="3">
    <source>
        <dbReference type="Proteomes" id="UP000035017"/>
    </source>
</evidence>
<reference evidence="2 3" key="1">
    <citation type="submission" date="2014-12" db="EMBL/GenBank/DDBJ databases">
        <title>16Stimator: statistical estimation of ribosomal gene copy numbers from draft genome assemblies.</title>
        <authorList>
            <person name="Perisin M.A."/>
            <person name="Vetter M."/>
            <person name="Gilbert J.A."/>
            <person name="Bergelson J."/>
        </authorList>
    </citation>
    <scope>NUCLEOTIDE SEQUENCE [LARGE SCALE GENOMIC DNA]</scope>
    <source>
        <strain evidence="2 3">MEJ076</strain>
    </source>
</reference>
<evidence type="ECO:0000313" key="2">
    <source>
        <dbReference type="EMBL" id="KIP98104.1"/>
    </source>
</evidence>
<comment type="caution">
    <text evidence="2">The sequence shown here is derived from an EMBL/GenBank/DDBJ whole genome shotgun (WGS) entry which is preliminary data.</text>
</comment>
<sequence>MNERDYSLRSLYEQESLQVSDSASLQEVPGTLKFFGVIAAILVAAWAVDQALITIPDWYSAIFG</sequence>
<name>A0A0D0KMA8_AGRTU</name>
<protein>
    <submittedName>
        <fullName evidence="2">Uncharacterized protein</fullName>
    </submittedName>
</protein>